<sequence>MGNIYCWFIICSGCRWSGNQAGSWESSTESTDPSSLLVKIPGPESSKENSGVMWTSSPDRLEDPHKPFQYSNSSGSPCVSESGSDIYNKREVKQKLRQHLKRRDEMIMEMQAQIADLKNSLSIQVKQTANLQSQLDAANRDLFESEREIQHVRKIIADHCVAEALSHDKPLQAGHWQSDGTNGHANGYADSSVDDPELHSNCIEKRNGEVERVEMLKQEVCDLKEIIEGKDFLIQSYKEQKLELCSKIRELQEKLSVQVPSILSLICEQSCAICLHLARYGSGECHCLNEQGFLQLYARLMSTRRNGHAEDDEQAKLDFTRLLDTGLYLTIIMGRRRCPCWCEYCTAAGQPKAVLG</sequence>
<dbReference type="PANTHER" id="PTHR34462">
    <property type="entry name" value="OS05G0587400 PROTEIN"/>
    <property type="match status" value="1"/>
</dbReference>
<name>J3MA88_ORYBR</name>
<keyword evidence="1" id="KW-0175">Coiled coil</keyword>
<organism evidence="2">
    <name type="scientific">Oryza brachyantha</name>
    <name type="common">malo sina</name>
    <dbReference type="NCBI Taxonomy" id="4533"/>
    <lineage>
        <taxon>Eukaryota</taxon>
        <taxon>Viridiplantae</taxon>
        <taxon>Streptophyta</taxon>
        <taxon>Embryophyta</taxon>
        <taxon>Tracheophyta</taxon>
        <taxon>Spermatophyta</taxon>
        <taxon>Magnoliopsida</taxon>
        <taxon>Liliopsida</taxon>
        <taxon>Poales</taxon>
        <taxon>Poaceae</taxon>
        <taxon>BOP clade</taxon>
        <taxon>Oryzoideae</taxon>
        <taxon>Oryzeae</taxon>
        <taxon>Oryzinae</taxon>
        <taxon>Oryza</taxon>
    </lineage>
</organism>
<evidence type="ECO:0000256" key="1">
    <source>
        <dbReference type="SAM" id="Coils"/>
    </source>
</evidence>
<accession>J3MA88</accession>
<evidence type="ECO:0000313" key="2">
    <source>
        <dbReference type="EnsemblPlants" id="OB05G35120.1"/>
    </source>
</evidence>
<dbReference type="eggNOG" id="ENOG502QR6W">
    <property type="taxonomic scope" value="Eukaryota"/>
</dbReference>
<dbReference type="STRING" id="4533.J3MA88"/>
<dbReference type="AlphaFoldDB" id="J3MA88"/>
<proteinExistence type="predicted"/>
<reference evidence="2" key="2">
    <citation type="submission" date="2013-04" db="UniProtKB">
        <authorList>
            <consortium name="EnsemblPlants"/>
        </authorList>
    </citation>
    <scope>IDENTIFICATION</scope>
</reference>
<keyword evidence="3" id="KW-1185">Reference proteome</keyword>
<dbReference type="HOGENOM" id="CLU_779325_0_0_1"/>
<dbReference type="PANTHER" id="PTHR34462:SF1">
    <property type="entry name" value="OS05G0587400 PROTEIN"/>
    <property type="match status" value="1"/>
</dbReference>
<protein>
    <submittedName>
        <fullName evidence="2">Uncharacterized protein</fullName>
    </submittedName>
</protein>
<dbReference type="Proteomes" id="UP000006038">
    <property type="component" value="Chromosome 5"/>
</dbReference>
<reference evidence="2" key="1">
    <citation type="journal article" date="2013" name="Nat. Commun.">
        <title>Whole-genome sequencing of Oryza brachyantha reveals mechanisms underlying Oryza genome evolution.</title>
        <authorList>
            <person name="Chen J."/>
            <person name="Huang Q."/>
            <person name="Gao D."/>
            <person name="Wang J."/>
            <person name="Lang Y."/>
            <person name="Liu T."/>
            <person name="Li B."/>
            <person name="Bai Z."/>
            <person name="Luis Goicoechea J."/>
            <person name="Liang C."/>
            <person name="Chen C."/>
            <person name="Zhang W."/>
            <person name="Sun S."/>
            <person name="Liao Y."/>
            <person name="Zhang X."/>
            <person name="Yang L."/>
            <person name="Song C."/>
            <person name="Wang M."/>
            <person name="Shi J."/>
            <person name="Liu G."/>
            <person name="Liu J."/>
            <person name="Zhou H."/>
            <person name="Zhou W."/>
            <person name="Yu Q."/>
            <person name="An N."/>
            <person name="Chen Y."/>
            <person name="Cai Q."/>
            <person name="Wang B."/>
            <person name="Liu B."/>
            <person name="Min J."/>
            <person name="Huang Y."/>
            <person name="Wu H."/>
            <person name="Li Z."/>
            <person name="Zhang Y."/>
            <person name="Yin Y."/>
            <person name="Song W."/>
            <person name="Jiang J."/>
            <person name="Jackson S.A."/>
            <person name="Wing R.A."/>
            <person name="Wang J."/>
            <person name="Chen M."/>
        </authorList>
    </citation>
    <scope>NUCLEOTIDE SEQUENCE [LARGE SCALE GENOMIC DNA]</scope>
    <source>
        <strain evidence="2">cv. IRGC 101232</strain>
    </source>
</reference>
<feature type="coiled-coil region" evidence="1">
    <location>
        <begin position="89"/>
        <end position="148"/>
    </location>
</feature>
<dbReference type="EnsemblPlants" id="OB05G35120.1">
    <property type="protein sequence ID" value="OB05G35120.1"/>
    <property type="gene ID" value="OB05G35120"/>
</dbReference>
<evidence type="ECO:0000313" key="3">
    <source>
        <dbReference type="Proteomes" id="UP000006038"/>
    </source>
</evidence>
<dbReference type="OMA" id="TIIMGRR"/>
<dbReference type="Gramene" id="OB05G35120.1">
    <property type="protein sequence ID" value="OB05G35120.1"/>
    <property type="gene ID" value="OB05G35120"/>
</dbReference>